<proteinExistence type="inferred from homology"/>
<name>A0A060DLX5_9PROT</name>
<evidence type="ECO:0000256" key="1">
    <source>
        <dbReference type="PROSITE-ProRule" id="PRU00285"/>
    </source>
</evidence>
<dbReference type="InterPro" id="IPR002068">
    <property type="entry name" value="A-crystallin/Hsp20_dom"/>
</dbReference>
<dbReference type="Proteomes" id="UP000027186">
    <property type="component" value="Plasmid AbAZ39_p1"/>
</dbReference>
<sequence length="135" mass="15001">MPPRRDPASFMWSEAVELLDRAERLHRQFFRPAPPGPRRACWTPPIDVYETEDAVTIVVALPGVGAEQLHVAVEDGVLVVAGERTLPLGCDGIIHRLEIPHGRFERRIELPAGAFRMGRRELSAGCLVLTLDKMG</sequence>
<dbReference type="Gene3D" id="2.60.40.790">
    <property type="match status" value="1"/>
</dbReference>
<dbReference type="KEGG" id="abq:ABAZ39_17810"/>
<reference evidence="3 4" key="1">
    <citation type="journal article" date="2014" name="Genome Announc.">
        <title>Complete Genome Sequence of the Model Rhizosphere Strain Azospirillum brasilense Az39, Successfully Applied in Agriculture.</title>
        <authorList>
            <person name="Rivera D."/>
            <person name="Revale S."/>
            <person name="Molina R."/>
            <person name="Gualpa J."/>
            <person name="Puente M."/>
            <person name="Maroniche G."/>
            <person name="Paris G."/>
            <person name="Baker D."/>
            <person name="Clavijo B."/>
            <person name="McLay K."/>
            <person name="Spaepen S."/>
            <person name="Perticari A."/>
            <person name="Vazquez M."/>
            <person name="Wisniewski-Dye F."/>
            <person name="Watkins C."/>
            <person name="Martinez-Abarca F."/>
            <person name="Vanderleyden J."/>
            <person name="Cassan F."/>
        </authorList>
    </citation>
    <scope>NUCLEOTIDE SEQUENCE [LARGE SCALE GENOMIC DNA]</scope>
    <source>
        <strain evidence="3 4">Az39</strain>
        <plasmid evidence="3">AbAZ39_p1</plasmid>
    </source>
</reference>
<gene>
    <name evidence="3" type="ORF">ABAZ39_17810</name>
</gene>
<dbReference type="Pfam" id="PF00011">
    <property type="entry name" value="HSP20"/>
    <property type="match status" value="1"/>
</dbReference>
<accession>A0A060DLX5</accession>
<dbReference type="RefSeq" id="WP_014198726.1">
    <property type="nucleotide sequence ID" value="NZ_CP007794.1"/>
</dbReference>
<evidence type="ECO:0000313" key="4">
    <source>
        <dbReference type="Proteomes" id="UP000027186"/>
    </source>
</evidence>
<dbReference type="EMBL" id="CP007794">
    <property type="protein sequence ID" value="AIB13795.1"/>
    <property type="molecule type" value="Genomic_DNA"/>
</dbReference>
<dbReference type="InterPro" id="IPR031107">
    <property type="entry name" value="Small_HSP"/>
</dbReference>
<protein>
    <submittedName>
        <fullName evidence="3">Heat-shock protein Hsp20</fullName>
    </submittedName>
</protein>
<organism evidence="3 4">
    <name type="scientific">Azospirillum argentinense</name>
    <dbReference type="NCBI Taxonomy" id="2970906"/>
    <lineage>
        <taxon>Bacteria</taxon>
        <taxon>Pseudomonadati</taxon>
        <taxon>Pseudomonadota</taxon>
        <taxon>Alphaproteobacteria</taxon>
        <taxon>Rhodospirillales</taxon>
        <taxon>Azospirillaceae</taxon>
        <taxon>Azospirillum</taxon>
    </lineage>
</organism>
<keyword evidence="3" id="KW-0614">Plasmid</keyword>
<evidence type="ECO:0000313" key="3">
    <source>
        <dbReference type="EMBL" id="AIB13795.1"/>
    </source>
</evidence>
<dbReference type="AlphaFoldDB" id="A0A060DLX5"/>
<dbReference type="CDD" id="cd06464">
    <property type="entry name" value="ACD_sHsps-like"/>
    <property type="match status" value="1"/>
</dbReference>
<comment type="similarity">
    <text evidence="1 2">Belongs to the small heat shock protein (HSP20) family.</text>
</comment>
<dbReference type="PROSITE" id="PS01031">
    <property type="entry name" value="SHSP"/>
    <property type="match status" value="1"/>
</dbReference>
<geneLocation type="plasmid" evidence="3 4">
    <name>AbAZ39_p1</name>
</geneLocation>
<dbReference type="InterPro" id="IPR008978">
    <property type="entry name" value="HSP20-like_chaperone"/>
</dbReference>
<evidence type="ECO:0000256" key="2">
    <source>
        <dbReference type="RuleBase" id="RU003616"/>
    </source>
</evidence>
<dbReference type="SUPFAM" id="SSF49764">
    <property type="entry name" value="HSP20-like chaperones"/>
    <property type="match status" value="1"/>
</dbReference>
<dbReference type="PANTHER" id="PTHR11527">
    <property type="entry name" value="HEAT-SHOCK PROTEIN 20 FAMILY MEMBER"/>
    <property type="match status" value="1"/>
</dbReference>